<dbReference type="HOGENOM" id="CLU_1833066_0_0_6"/>
<evidence type="ECO:0000313" key="1">
    <source>
        <dbReference type="EMBL" id="AGY92329.1"/>
    </source>
</evidence>
<dbReference type="KEGG" id="spiu:SPICUR_06825"/>
<keyword evidence="2" id="KW-1185">Reference proteome</keyword>
<organism evidence="1 2">
    <name type="scientific">Spiribacter curvatus</name>
    <dbReference type="NCBI Taxonomy" id="1335757"/>
    <lineage>
        <taxon>Bacteria</taxon>
        <taxon>Pseudomonadati</taxon>
        <taxon>Pseudomonadota</taxon>
        <taxon>Gammaproteobacteria</taxon>
        <taxon>Chromatiales</taxon>
        <taxon>Ectothiorhodospiraceae</taxon>
        <taxon>Spiribacter</taxon>
    </lineage>
</organism>
<proteinExistence type="predicted"/>
<protein>
    <submittedName>
        <fullName evidence="1">Uncharacterized protein</fullName>
    </submittedName>
</protein>
<dbReference type="STRING" id="1335757.SPICUR_06825"/>
<evidence type="ECO:0000313" key="2">
    <source>
        <dbReference type="Proteomes" id="UP000017640"/>
    </source>
</evidence>
<sequence length="153" mass="16886">MMQVMNYATAKVDLMRAEAVIPKKELLQILEDNPFEHLSSSVHVMDNQRGSGHELAGVSLYSNARGWMAQVNWRAIVDADEITLRVGDGDSGERAYELRDRDHSRLAVGDDGGDPVSADEVSALVAQSPLAKSWEEDVVGVLKETRERQATVH</sequence>
<accession>U5T462</accession>
<dbReference type="EMBL" id="CP005990">
    <property type="protein sequence ID" value="AGY92329.1"/>
    <property type="molecule type" value="Genomic_DNA"/>
</dbReference>
<name>U5T462_9GAMM</name>
<gene>
    <name evidence="1" type="ORF">SPICUR_06825</name>
</gene>
<dbReference type="Proteomes" id="UP000017640">
    <property type="component" value="Chromosome"/>
</dbReference>
<reference evidence="1 2" key="1">
    <citation type="journal article" date="2013" name="BMC Genomics">
        <title>Genomes of "Spiribacter", a streamlined, successful halophilic bacterium.</title>
        <authorList>
            <person name="Lopez-Perez M."/>
            <person name="Ghai R."/>
            <person name="Leon M.J."/>
            <person name="Rodriguez-Olmos A."/>
            <person name="Copa-Patino J.L."/>
            <person name="Soliveri J."/>
            <person name="Sanchez-Porro C."/>
            <person name="Ventosa A."/>
            <person name="Rodriguez-Valera F."/>
        </authorList>
    </citation>
    <scope>NUCLEOTIDE SEQUENCE [LARGE SCALE GENOMIC DNA]</scope>
    <source>
        <strain evidence="1 2">UAH-SP71</strain>
    </source>
</reference>
<dbReference type="AlphaFoldDB" id="U5T462"/>